<evidence type="ECO:0000313" key="2">
    <source>
        <dbReference type="Proteomes" id="UP000199375"/>
    </source>
</evidence>
<dbReference type="SUPFAM" id="SSF55729">
    <property type="entry name" value="Acyl-CoA N-acyltransferases (Nat)"/>
    <property type="match status" value="1"/>
</dbReference>
<dbReference type="RefSeq" id="WP_091286839.1">
    <property type="nucleotide sequence ID" value="NZ_FMCW01000056.1"/>
</dbReference>
<protein>
    <submittedName>
        <fullName evidence="1">Uncharacterized protein</fullName>
    </submittedName>
</protein>
<organism evidence="1 2">
    <name type="scientific">Micromonospora haikouensis</name>
    <dbReference type="NCBI Taxonomy" id="686309"/>
    <lineage>
        <taxon>Bacteria</taxon>
        <taxon>Bacillati</taxon>
        <taxon>Actinomycetota</taxon>
        <taxon>Actinomycetes</taxon>
        <taxon>Micromonosporales</taxon>
        <taxon>Micromonosporaceae</taxon>
        <taxon>Micromonospora</taxon>
    </lineage>
</organism>
<dbReference type="Proteomes" id="UP000199375">
    <property type="component" value="Unassembled WGS sequence"/>
</dbReference>
<evidence type="ECO:0000313" key="1">
    <source>
        <dbReference type="EMBL" id="SCF21861.1"/>
    </source>
</evidence>
<name>A0A1C4YNF0_9ACTN</name>
<accession>A0A1C4YNF0</accession>
<dbReference type="AlphaFoldDB" id="A0A1C4YNF0"/>
<proteinExistence type="predicted"/>
<dbReference type="InterPro" id="IPR016181">
    <property type="entry name" value="Acyl_CoA_acyltransferase"/>
</dbReference>
<gene>
    <name evidence="1" type="ORF">GA0070558_15610</name>
</gene>
<dbReference type="EMBL" id="FMCW01000056">
    <property type="protein sequence ID" value="SCF21861.1"/>
    <property type="molecule type" value="Genomic_DNA"/>
</dbReference>
<sequence>MTTEESTTPVVVIDGEPWEVIGRAGRAKLLVVLVRCGRLSTILGLHPDVLTVMGHITWTTGSNDHVGEVKDTWVREDRTERGVGVVLCRAARKLVGVDVWTGLAIPDSEDRVCSLQDADAISRRQPDPIVDLVDGSSTAAEEEVHVVFHREGSAVVVAFKANTLAWIGHLAWTIIRPGGRLDGLEAGLTVGEVKRVDTREGFRKSGVADRMYRRAREAAAGQGWPVEVDHNPDRTVSGDRWAMKVGGWRPALSCGRHIPDFNGFVRSH</sequence>
<reference evidence="1 2" key="1">
    <citation type="submission" date="2016-06" db="EMBL/GenBank/DDBJ databases">
        <authorList>
            <person name="Kjaerup R.B."/>
            <person name="Dalgaard T.S."/>
            <person name="Juul-Madsen H.R."/>
        </authorList>
    </citation>
    <scope>NUCLEOTIDE SEQUENCE [LARGE SCALE GENOMIC DNA]</scope>
    <source>
        <strain evidence="1 2">DSM 45626</strain>
    </source>
</reference>